<keyword evidence="4" id="KW-0472">Membrane</keyword>
<keyword evidence="8" id="KW-1185">Reference proteome</keyword>
<protein>
    <recommendedName>
        <fullName evidence="2">Conserved oligomeric Golgi complex subunit 5</fullName>
    </recommendedName>
</protein>
<evidence type="ECO:0000313" key="7">
    <source>
        <dbReference type="EMBL" id="KIY65678.1"/>
    </source>
</evidence>
<dbReference type="InterPro" id="IPR019465">
    <property type="entry name" value="Cog5"/>
</dbReference>
<evidence type="ECO:0000256" key="1">
    <source>
        <dbReference type="ARBA" id="ARBA00004395"/>
    </source>
</evidence>
<evidence type="ECO:0000256" key="3">
    <source>
        <dbReference type="ARBA" id="ARBA00023034"/>
    </source>
</evidence>
<keyword evidence="3" id="KW-0333">Golgi apparatus</keyword>
<evidence type="ECO:0000256" key="4">
    <source>
        <dbReference type="ARBA" id="ARBA00023136"/>
    </source>
</evidence>
<dbReference type="Pfam" id="PF20649">
    <property type="entry name" value="COG5_C"/>
    <property type="match status" value="1"/>
</dbReference>
<accession>A0A0D7B562</accession>
<dbReference type="STRING" id="1314674.A0A0D7B562"/>
<comment type="subcellular location">
    <subcellularLocation>
        <location evidence="1">Golgi apparatus membrane</location>
        <topology evidence="1">Peripheral membrane protein</topology>
    </subcellularLocation>
</comment>
<dbReference type="GO" id="GO:0000139">
    <property type="term" value="C:Golgi membrane"/>
    <property type="evidence" value="ECO:0007669"/>
    <property type="project" value="UniProtKB-SubCell"/>
</dbReference>
<evidence type="ECO:0000259" key="5">
    <source>
        <dbReference type="Pfam" id="PF10392"/>
    </source>
</evidence>
<dbReference type="EMBL" id="KN880581">
    <property type="protein sequence ID" value="KIY65678.1"/>
    <property type="molecule type" value="Genomic_DNA"/>
</dbReference>
<proteinExistence type="predicted"/>
<evidence type="ECO:0000313" key="8">
    <source>
        <dbReference type="Proteomes" id="UP000054007"/>
    </source>
</evidence>
<dbReference type="Pfam" id="PF10392">
    <property type="entry name" value="COG5_N"/>
    <property type="match status" value="1"/>
</dbReference>
<dbReference type="AlphaFoldDB" id="A0A0D7B562"/>
<dbReference type="InterPro" id="IPR049176">
    <property type="entry name" value="COG5_N"/>
</dbReference>
<dbReference type="PANTHER" id="PTHR13228">
    <property type="entry name" value="CONSERVED OLIGOMERIC GOLGI COMPLEX COMPONENT 5"/>
    <property type="match status" value="1"/>
</dbReference>
<name>A0A0D7B562_9AGAR</name>
<reference evidence="7 8" key="1">
    <citation type="journal article" date="2015" name="Fungal Genet. Biol.">
        <title>Evolution of novel wood decay mechanisms in Agaricales revealed by the genome sequences of Fistulina hepatica and Cylindrobasidium torrendii.</title>
        <authorList>
            <person name="Floudas D."/>
            <person name="Held B.W."/>
            <person name="Riley R."/>
            <person name="Nagy L.G."/>
            <person name="Koehler G."/>
            <person name="Ransdell A.S."/>
            <person name="Younus H."/>
            <person name="Chow J."/>
            <person name="Chiniquy J."/>
            <person name="Lipzen A."/>
            <person name="Tritt A."/>
            <person name="Sun H."/>
            <person name="Haridas S."/>
            <person name="LaButti K."/>
            <person name="Ohm R.A."/>
            <person name="Kues U."/>
            <person name="Blanchette R.A."/>
            <person name="Grigoriev I.V."/>
            <person name="Minto R.E."/>
            <person name="Hibbett D.S."/>
        </authorList>
    </citation>
    <scope>NUCLEOTIDE SEQUENCE [LARGE SCALE GENOMIC DNA]</scope>
    <source>
        <strain evidence="7 8">FP15055 ss-10</strain>
    </source>
</reference>
<dbReference type="OrthoDB" id="18786at2759"/>
<dbReference type="GO" id="GO:0017119">
    <property type="term" value="C:Golgi transport complex"/>
    <property type="evidence" value="ECO:0007669"/>
    <property type="project" value="InterPro"/>
</dbReference>
<organism evidence="7 8">
    <name type="scientific">Cylindrobasidium torrendii FP15055 ss-10</name>
    <dbReference type="NCBI Taxonomy" id="1314674"/>
    <lineage>
        <taxon>Eukaryota</taxon>
        <taxon>Fungi</taxon>
        <taxon>Dikarya</taxon>
        <taxon>Basidiomycota</taxon>
        <taxon>Agaricomycotina</taxon>
        <taxon>Agaricomycetes</taxon>
        <taxon>Agaricomycetidae</taxon>
        <taxon>Agaricales</taxon>
        <taxon>Marasmiineae</taxon>
        <taxon>Physalacriaceae</taxon>
        <taxon>Cylindrobasidium</taxon>
    </lineage>
</organism>
<feature type="domain" description="Conserved oligomeric Golgi complex subunit 5 N-terminal" evidence="5">
    <location>
        <begin position="12"/>
        <end position="153"/>
    </location>
</feature>
<dbReference type="GO" id="GO:0006891">
    <property type="term" value="P:intra-Golgi vesicle-mediated transport"/>
    <property type="evidence" value="ECO:0007669"/>
    <property type="project" value="InterPro"/>
</dbReference>
<dbReference type="Proteomes" id="UP000054007">
    <property type="component" value="Unassembled WGS sequence"/>
</dbReference>
<dbReference type="PANTHER" id="PTHR13228:SF3">
    <property type="entry name" value="CONSERVED OLIGOMERIC GOLGI COMPLEX SUBUNIT 5"/>
    <property type="match status" value="1"/>
</dbReference>
<dbReference type="InterPro" id="IPR048485">
    <property type="entry name" value="COG5_helical"/>
</dbReference>
<feature type="domain" description="Conserved oligomeric Golgi complex subunit 5 helical" evidence="6">
    <location>
        <begin position="219"/>
        <end position="433"/>
    </location>
</feature>
<evidence type="ECO:0000256" key="2">
    <source>
        <dbReference type="ARBA" id="ARBA00020974"/>
    </source>
</evidence>
<gene>
    <name evidence="7" type="ORF">CYLTODRAFT_492125</name>
</gene>
<sequence length="844" mass="93116">MAVSAEYAVFAIDDFDSNDYANAVLAGEQYETARTSTAPKVVAPEPSAKEEISIAISKLTTGVDDVSKQIKTLVTNHHQDLLAQAANASDLTGSLTSVRSGLSDLEGSVEKLRLKVRVPYQSLQANVARLHKLQQASDILRRTSRFVTLTRRLQVQMADMEQSAGQEDAIASATPADGIADDDVKERAIAKAALSIAELVSLMNEATPATEENPGSISLRSVNAVAAHIPYVEQSLDQVRTEMEEMIRTGLESLNQSLLASSLQTAYNLRVLPELVQGLVTELCDTVTIRIRNAFDLSQISKDANAKDSASVSSPTMLYRSRIRTEPTNVTAPQWISALWARLEGMMQDMVKACKEVYTLEKVLKLKRDAATQAVFLDEAMKVLENRPSAIFWTSLARAFEKYAWESAKASTFLQQTLSVGYPRFLRLFHEFFASISAHTDTTYIHTFQSPETILTLRSLANFESLYITRSTGKLNEAVGQAFAGGARTPPGMTEGLNLARTLANELDSARFDPLLVKSVARNVLSTLDMVLTRVDNLVTKDRSAVTLVGPTATPQQATNGSLATFLYHLRLRLNALKAEHTDGTFGVIRPGVDRLQDAFENIVNPLVSSVRRELGSIIAKIHRFDFGRSSDPMAGMGGASLYMKDLVERLSFIKMEILSKFSVGDEQKTWIVALIKFVLTTFVLHVSIVKPLGETGKLQLTSDMTELEFGLSAFLVERTQDKRGGNLEALGADYKTLRAMRPLLFLENSQLVLPQYTMGLPPLIVLHHILVRSPIPLPHSLHGWQESEYVRWVEEHTEEEAWTLVDGVLSHWEKLPSGEDGQEYLQLARQVLAAAYAGTRSES</sequence>
<evidence type="ECO:0000259" key="6">
    <source>
        <dbReference type="Pfam" id="PF20649"/>
    </source>
</evidence>